<dbReference type="Pfam" id="PF12893">
    <property type="entry name" value="Lumazine_bd_2"/>
    <property type="match status" value="1"/>
</dbReference>
<organism evidence="1 2">
    <name type="scientific">Roseobacter denitrificans (strain ATCC 33942 / OCh 114)</name>
    <name type="common">Erythrobacter sp. (strain OCh 114)</name>
    <name type="synonym">Roseobacter denitrificans</name>
    <dbReference type="NCBI Taxonomy" id="375451"/>
    <lineage>
        <taxon>Bacteria</taxon>
        <taxon>Pseudomonadati</taxon>
        <taxon>Pseudomonadota</taxon>
        <taxon>Alphaproteobacteria</taxon>
        <taxon>Rhodobacterales</taxon>
        <taxon>Roseobacteraceae</taxon>
        <taxon>Roseobacter</taxon>
    </lineage>
</organism>
<dbReference type="OrthoDB" id="7451095at2"/>
<dbReference type="Proteomes" id="UP000007029">
    <property type="component" value="Chromosome"/>
</dbReference>
<accession>Q16B55</accession>
<dbReference type="SUPFAM" id="SSF54427">
    <property type="entry name" value="NTF2-like"/>
    <property type="match status" value="1"/>
</dbReference>
<dbReference type="HOGENOM" id="CLU_136595_0_1_5"/>
<dbReference type="KEGG" id="rde:RD1_1132"/>
<evidence type="ECO:0000313" key="1">
    <source>
        <dbReference type="EMBL" id="ABG30788.1"/>
    </source>
</evidence>
<evidence type="ECO:0000313" key="2">
    <source>
        <dbReference type="Proteomes" id="UP000007029"/>
    </source>
</evidence>
<dbReference type="InterPro" id="IPR039437">
    <property type="entry name" value="FrzH/put_lumazine-bd"/>
</dbReference>
<dbReference type="InterPro" id="IPR032710">
    <property type="entry name" value="NTF2-like_dom_sf"/>
</dbReference>
<dbReference type="EMBL" id="CP000362">
    <property type="protein sequence ID" value="ABG30788.1"/>
    <property type="molecule type" value="Genomic_DNA"/>
</dbReference>
<evidence type="ECO:0008006" key="3">
    <source>
        <dbReference type="Google" id="ProtNLM"/>
    </source>
</evidence>
<gene>
    <name evidence="1" type="ordered locus">RD1_1132</name>
</gene>
<reference evidence="1 2" key="1">
    <citation type="journal article" date="2007" name="J. Bacteriol.">
        <title>The complete genome sequence of Roseobacter denitrificans reveals a mixotrophic rather than photosynthetic metabolism.</title>
        <authorList>
            <person name="Swingley W.D."/>
            <person name="Sadekar S."/>
            <person name="Mastrian S.D."/>
            <person name="Matthies H.J."/>
            <person name="Hao J."/>
            <person name="Ramos H."/>
            <person name="Acharya C.R."/>
            <person name="Conrad A.L."/>
            <person name="Taylor H.L."/>
            <person name="Dejesa L.C."/>
            <person name="Shah M.K."/>
            <person name="O'huallachain M.E."/>
            <person name="Lince M.T."/>
            <person name="Blankenship R.E."/>
            <person name="Beatty J.T."/>
            <person name="Touchman J.W."/>
        </authorList>
    </citation>
    <scope>NUCLEOTIDE SEQUENCE [LARGE SCALE GENOMIC DNA]</scope>
    <source>
        <strain evidence="2">ATCC 33942 / OCh 114</strain>
    </source>
</reference>
<dbReference type="STRING" id="375451.RD1_1132"/>
<dbReference type="AlphaFoldDB" id="Q16B55"/>
<dbReference type="Gene3D" id="3.10.450.50">
    <property type="match status" value="1"/>
</dbReference>
<keyword evidence="2" id="KW-1185">Reference proteome</keyword>
<dbReference type="RefSeq" id="WP_011567410.1">
    <property type="nucleotide sequence ID" value="NC_008209.1"/>
</dbReference>
<proteinExistence type="predicted"/>
<dbReference type="eggNOG" id="ENOG5032SVH">
    <property type="taxonomic scope" value="Bacteria"/>
</dbReference>
<protein>
    <recommendedName>
        <fullName evidence="3">Nuclear transport factor 2 family protein</fullName>
    </recommendedName>
</protein>
<name>Q16B55_ROSDO</name>
<sequence length="127" mass="14564">MTGAPDEVAVRSLMKRYFDGLYHSDSTVLRSVFHDDLTYVNGTIGTYEHMGLEAYMTRIDARTPPATRGDPREEVIERVVFKGDQIGLVEARMTMMGRNYQDLLTLINTEDGWRVLTKVFSIVERKE</sequence>